<dbReference type="Proteomes" id="UP001610334">
    <property type="component" value="Unassembled WGS sequence"/>
</dbReference>
<keyword evidence="1" id="KW-0732">Signal</keyword>
<gene>
    <name evidence="2" type="ORF">BJX63DRAFT_399265</name>
</gene>
<reference evidence="2 3" key="1">
    <citation type="submission" date="2024-07" db="EMBL/GenBank/DDBJ databases">
        <title>Section-level genome sequencing and comparative genomics of Aspergillus sections Usti and Cavernicolus.</title>
        <authorList>
            <consortium name="Lawrence Berkeley National Laboratory"/>
            <person name="Nybo J.L."/>
            <person name="Vesth T.C."/>
            <person name="Theobald S."/>
            <person name="Frisvad J.C."/>
            <person name="Larsen T.O."/>
            <person name="Kjaerboelling I."/>
            <person name="Rothschild-Mancinelli K."/>
            <person name="Lyhne E.K."/>
            <person name="Kogle M.E."/>
            <person name="Barry K."/>
            <person name="Clum A."/>
            <person name="Na H."/>
            <person name="Ledsgaard L."/>
            <person name="Lin J."/>
            <person name="Lipzen A."/>
            <person name="Kuo A."/>
            <person name="Riley R."/>
            <person name="Mondo S."/>
            <person name="Labutti K."/>
            <person name="Haridas S."/>
            <person name="Pangalinan J."/>
            <person name="Salamov A.A."/>
            <person name="Simmons B.A."/>
            <person name="Magnuson J.K."/>
            <person name="Chen J."/>
            <person name="Drula E."/>
            <person name="Henrissat B."/>
            <person name="Wiebenga A."/>
            <person name="Lubbers R.J."/>
            <person name="Gomes A.C."/>
            <person name="Makela M.R."/>
            <person name="Stajich J."/>
            <person name="Grigoriev I.V."/>
            <person name="Mortensen U.H."/>
            <person name="De Vries R.P."/>
            <person name="Baker S.E."/>
            <person name="Andersen M.R."/>
        </authorList>
    </citation>
    <scope>NUCLEOTIDE SEQUENCE [LARGE SCALE GENOMIC DNA]</scope>
    <source>
        <strain evidence="2 3">CBS 588.65</strain>
    </source>
</reference>
<evidence type="ECO:0000256" key="1">
    <source>
        <dbReference type="SAM" id="SignalP"/>
    </source>
</evidence>
<proteinExistence type="predicted"/>
<protein>
    <submittedName>
        <fullName evidence="2">Uncharacterized protein</fullName>
    </submittedName>
</protein>
<sequence>MLLNINLRSCLSSMLLGATLVHSVELSDDVQVLFDESMTIQDAIYDPSASYLRYFYYPLAAGSHETRSTVWYSVGLLQRNRANDIEEAVKILKNVIGDQEKNVSVQWYGDYTVYPEQPTVGSLAYPPIIYNSWDPNWRGFIGTALIIIYEEFRSLLPEDVQDLILESLYNSTVGDSYRVGGVDGDNLYPAYSNAWLMRTVVSSWTGRKFHDANMTAAGDRDAKDFFELFDGNHTLSEFNGPTYAGVSIYALTVAAKYLGATNSSIGQQAARAIQQIWDYESQLWNPRIRNIAGPWDRSYGYDMNNYVAIMSIWIWTLVGKGGVWKSNSPIWTLAHADDFEIAPMIAVLSGFHKTLIPPSIISRLQTFHGEHTYTGQAYAPPADYEPRNITTWLSSNLTIGTGSFNQSVVGGFSKDSSSFSPAVVQWLRSDQSVGYFNLYPTETALKAEVAPYALNLTYPLGNVSSTFTFAVASNPLGKKSDITALDDLDGINIEVGGTVNPIPIISFCGLVGGDCTPIHGFEFWNITFVMPATSCDIPQIQFKFDF</sequence>
<keyword evidence="3" id="KW-1185">Reference proteome</keyword>
<evidence type="ECO:0000313" key="3">
    <source>
        <dbReference type="Proteomes" id="UP001610334"/>
    </source>
</evidence>
<dbReference type="EMBL" id="JBFXLT010000058">
    <property type="protein sequence ID" value="KAL2811435.1"/>
    <property type="molecule type" value="Genomic_DNA"/>
</dbReference>
<feature type="signal peptide" evidence="1">
    <location>
        <begin position="1"/>
        <end position="23"/>
    </location>
</feature>
<dbReference type="PANTHER" id="PTHR40616:SF1">
    <property type="entry name" value="LINALOOL DEHYDRATASE_ISOMERASE DOMAIN-CONTAINING PROTEIN"/>
    <property type="match status" value="1"/>
</dbReference>
<comment type="caution">
    <text evidence="2">The sequence shown here is derived from an EMBL/GenBank/DDBJ whole genome shotgun (WGS) entry which is preliminary data.</text>
</comment>
<dbReference type="PANTHER" id="PTHR40616">
    <property type="entry name" value="LINALOOL DEHYDRATASE_ISOMERASE DOMAIN-CONTAINING PROTEIN"/>
    <property type="match status" value="1"/>
</dbReference>
<organism evidence="2 3">
    <name type="scientific">Aspergillus granulosus</name>
    <dbReference type="NCBI Taxonomy" id="176169"/>
    <lineage>
        <taxon>Eukaryota</taxon>
        <taxon>Fungi</taxon>
        <taxon>Dikarya</taxon>
        <taxon>Ascomycota</taxon>
        <taxon>Pezizomycotina</taxon>
        <taxon>Eurotiomycetes</taxon>
        <taxon>Eurotiomycetidae</taxon>
        <taxon>Eurotiales</taxon>
        <taxon>Aspergillaceae</taxon>
        <taxon>Aspergillus</taxon>
        <taxon>Aspergillus subgen. Nidulantes</taxon>
    </lineage>
</organism>
<feature type="chain" id="PRO_5045555264" evidence="1">
    <location>
        <begin position="24"/>
        <end position="546"/>
    </location>
</feature>
<name>A0ABR4H7L0_9EURO</name>
<evidence type="ECO:0000313" key="2">
    <source>
        <dbReference type="EMBL" id="KAL2811435.1"/>
    </source>
</evidence>
<accession>A0ABR4H7L0</accession>